<dbReference type="Gene3D" id="3.30.200.20">
    <property type="entry name" value="Phosphorylase Kinase, domain 1"/>
    <property type="match status" value="1"/>
</dbReference>
<evidence type="ECO:0000256" key="20">
    <source>
        <dbReference type="SAM" id="MobiDB-lite"/>
    </source>
</evidence>
<keyword evidence="3" id="KW-0723">Serine/threonine-protein kinase</keyword>
<feature type="transmembrane region" description="Helical" evidence="21">
    <location>
        <begin position="509"/>
        <end position="530"/>
    </location>
</feature>
<dbReference type="Pfam" id="PF00069">
    <property type="entry name" value="Pkinase"/>
    <property type="match status" value="1"/>
</dbReference>
<dbReference type="Gene3D" id="2.90.10.10">
    <property type="entry name" value="Bulb-type lectin domain"/>
    <property type="match status" value="1"/>
</dbReference>
<evidence type="ECO:0000256" key="10">
    <source>
        <dbReference type="ARBA" id="ARBA00022840"/>
    </source>
</evidence>
<evidence type="ECO:0000256" key="6">
    <source>
        <dbReference type="ARBA" id="ARBA00022692"/>
    </source>
</evidence>
<feature type="region of interest" description="Disordered" evidence="20">
    <location>
        <begin position="1"/>
        <end position="25"/>
    </location>
</feature>
<dbReference type="PROSITE" id="PS50927">
    <property type="entry name" value="BULB_LECTIN"/>
    <property type="match status" value="1"/>
</dbReference>
<comment type="catalytic activity">
    <reaction evidence="16">
        <text>L-threonyl-[protein] + ATP = O-phospho-L-threonyl-[protein] + ADP + H(+)</text>
        <dbReference type="Rhea" id="RHEA:46608"/>
        <dbReference type="Rhea" id="RHEA-COMP:11060"/>
        <dbReference type="Rhea" id="RHEA-COMP:11605"/>
        <dbReference type="ChEBI" id="CHEBI:15378"/>
        <dbReference type="ChEBI" id="CHEBI:30013"/>
        <dbReference type="ChEBI" id="CHEBI:30616"/>
        <dbReference type="ChEBI" id="CHEBI:61977"/>
        <dbReference type="ChEBI" id="CHEBI:456216"/>
        <dbReference type="EC" id="2.7.11.1"/>
    </reaction>
</comment>
<dbReference type="Pfam" id="PF01453">
    <property type="entry name" value="B_lectin"/>
    <property type="match status" value="1"/>
</dbReference>
<keyword evidence="10 19" id="KW-0067">ATP-binding</keyword>
<dbReference type="InterPro" id="IPR000719">
    <property type="entry name" value="Prot_kinase_dom"/>
</dbReference>
<organism evidence="25 26">
    <name type="scientific">Penstemon davidsonii</name>
    <dbReference type="NCBI Taxonomy" id="160366"/>
    <lineage>
        <taxon>Eukaryota</taxon>
        <taxon>Viridiplantae</taxon>
        <taxon>Streptophyta</taxon>
        <taxon>Embryophyta</taxon>
        <taxon>Tracheophyta</taxon>
        <taxon>Spermatophyta</taxon>
        <taxon>Magnoliopsida</taxon>
        <taxon>eudicotyledons</taxon>
        <taxon>Gunneridae</taxon>
        <taxon>Pentapetalae</taxon>
        <taxon>asterids</taxon>
        <taxon>lamiids</taxon>
        <taxon>Lamiales</taxon>
        <taxon>Plantaginaceae</taxon>
        <taxon>Cheloneae</taxon>
        <taxon>Penstemon</taxon>
    </lineage>
</organism>
<dbReference type="InterPro" id="IPR036426">
    <property type="entry name" value="Bulb-type_lectin_dom_sf"/>
</dbReference>
<evidence type="ECO:0000256" key="2">
    <source>
        <dbReference type="ARBA" id="ARBA00012513"/>
    </source>
</evidence>
<keyword evidence="4 18" id="KW-0245">EGF-like domain</keyword>
<keyword evidence="26" id="KW-1185">Reference proteome</keyword>
<dbReference type="InterPro" id="IPR001480">
    <property type="entry name" value="Bulb-type_lectin_dom"/>
</dbReference>
<accession>A0ABR0DML4</accession>
<keyword evidence="14" id="KW-0675">Receptor</keyword>
<dbReference type="InterPro" id="IPR017441">
    <property type="entry name" value="Protein_kinase_ATP_BS"/>
</dbReference>
<evidence type="ECO:0000256" key="18">
    <source>
        <dbReference type="PROSITE-ProRule" id="PRU00076"/>
    </source>
</evidence>
<dbReference type="Proteomes" id="UP001291926">
    <property type="component" value="Unassembled WGS sequence"/>
</dbReference>
<keyword evidence="15" id="KW-0325">Glycoprotein</keyword>
<evidence type="ECO:0000256" key="12">
    <source>
        <dbReference type="ARBA" id="ARBA00023136"/>
    </source>
</evidence>
<evidence type="ECO:0000256" key="3">
    <source>
        <dbReference type="ARBA" id="ARBA00022527"/>
    </source>
</evidence>
<keyword evidence="9" id="KW-0418">Kinase</keyword>
<evidence type="ECO:0000256" key="15">
    <source>
        <dbReference type="ARBA" id="ARBA00023180"/>
    </source>
</evidence>
<dbReference type="SUPFAM" id="SSF51110">
    <property type="entry name" value="alpha-D-mannose-specific plant lectins"/>
    <property type="match status" value="1"/>
</dbReference>
<dbReference type="PROSITE" id="PS50026">
    <property type="entry name" value="EGF_3"/>
    <property type="match status" value="1"/>
</dbReference>
<protein>
    <recommendedName>
        <fullName evidence="2">non-specific serine/threonine protein kinase</fullName>
        <ecNumber evidence="2">2.7.11.1</ecNumber>
    </recommendedName>
</protein>
<dbReference type="PANTHER" id="PTHR47976:SF52">
    <property type="entry name" value="PROTEIN KINASE DOMAIN-CONTAINING PROTEIN"/>
    <property type="match status" value="1"/>
</dbReference>
<dbReference type="CDD" id="cd00028">
    <property type="entry name" value="B_lectin"/>
    <property type="match status" value="1"/>
</dbReference>
<dbReference type="SUPFAM" id="SSF56112">
    <property type="entry name" value="Protein kinase-like (PK-like)"/>
    <property type="match status" value="1"/>
</dbReference>
<dbReference type="InterPro" id="IPR008271">
    <property type="entry name" value="Ser/Thr_kinase_AS"/>
</dbReference>
<evidence type="ECO:0000256" key="5">
    <source>
        <dbReference type="ARBA" id="ARBA00022679"/>
    </source>
</evidence>
<evidence type="ECO:0000259" key="24">
    <source>
        <dbReference type="PROSITE" id="PS50927"/>
    </source>
</evidence>
<name>A0ABR0DML4_9LAMI</name>
<feature type="domain" description="Bulb-type lectin" evidence="24">
    <location>
        <begin position="100"/>
        <end position="217"/>
    </location>
</feature>
<evidence type="ECO:0000256" key="13">
    <source>
        <dbReference type="ARBA" id="ARBA00023157"/>
    </source>
</evidence>
<dbReference type="InterPro" id="IPR011009">
    <property type="entry name" value="Kinase-like_dom_sf"/>
</dbReference>
<evidence type="ECO:0000256" key="17">
    <source>
        <dbReference type="ARBA" id="ARBA00048679"/>
    </source>
</evidence>
<evidence type="ECO:0000256" key="14">
    <source>
        <dbReference type="ARBA" id="ARBA00023170"/>
    </source>
</evidence>
<dbReference type="SMART" id="SM00108">
    <property type="entry name" value="B_lectin"/>
    <property type="match status" value="1"/>
</dbReference>
<dbReference type="PROSITE" id="PS00107">
    <property type="entry name" value="PROTEIN_KINASE_ATP"/>
    <property type="match status" value="1"/>
</dbReference>
<evidence type="ECO:0000256" key="9">
    <source>
        <dbReference type="ARBA" id="ARBA00022777"/>
    </source>
</evidence>
<dbReference type="PIRSF" id="PIRSF000641">
    <property type="entry name" value="SRK"/>
    <property type="match status" value="1"/>
</dbReference>
<evidence type="ECO:0000313" key="26">
    <source>
        <dbReference type="Proteomes" id="UP001291926"/>
    </source>
</evidence>
<evidence type="ECO:0000256" key="11">
    <source>
        <dbReference type="ARBA" id="ARBA00022989"/>
    </source>
</evidence>
<evidence type="ECO:0000256" key="4">
    <source>
        <dbReference type="ARBA" id="ARBA00022536"/>
    </source>
</evidence>
<evidence type="ECO:0000256" key="1">
    <source>
        <dbReference type="ARBA" id="ARBA00004167"/>
    </source>
</evidence>
<dbReference type="Gene3D" id="1.10.510.10">
    <property type="entry name" value="Transferase(Phosphotransferase) domain 1"/>
    <property type="match status" value="1"/>
</dbReference>
<gene>
    <name evidence="25" type="ORF">RD792_000763</name>
</gene>
<comment type="subcellular location">
    <subcellularLocation>
        <location evidence="1">Membrane</location>
        <topology evidence="1">Single-pass membrane protein</topology>
    </subcellularLocation>
</comment>
<sequence>MEEGTEKKNHDYRTQATAVRDRSPRPPAAWGLVGVGYLRHLSCRPAFEHRTAHFESQKLDPSSAIILSTDKARTTRASTVPSNPFQCLSHRLGSSRFVSLDSRWWLYDNPTGSFLFSRNGTFKAAMSNPNAQQTRFYLCVIHVGSNTIIWSANRDSPVSKSGFMSLTTNGISINEEGGTLAWSTPPFRSLVSSLQLTETGNLILLDQSNMTLWESFRNPTDTIVIGQQLPLGTILFSAASKDDLSRSNYGFSLIASDATLQWQGLPYWKLSMDTKAYVNSNYAVEYMAINQTGLYLFGRNGSEIVIQVNLPRSEFRIAKMDVSGQFIISSFSGDNQKQEFIGPVDNCRIPYICGKIGLCRTGVDSPVCSCPLSFRGTSSNSTGCVPADSSHLLPVSCNSTANSSKLNSSSYSYLELGYNVDYFANDFTKPAKYGLNLTLCQGLCSNDCTCLGIFYENSSGSCYMIGNELGSVMLRTTSNGRLGFIKAFVRASPADFGGFDNNALDFPTVAAVLLPLSGLLFVFILGILLCKKYSSSNIEEVKSNYYSNSLFPGDLDFSIPGLPLRFEYEELKSATNNFKTKIGSGGFGTVYKGVLPDKTLVAVKKINDLGIRGKKDFCTEIAIIGNIHHVNLVKLKGYCAQKRQWLLVYEYMNRGSLDKTLFGNGPVLEWQERVDIALGAARGLAYLHYGCQQKIIHCDVKPENILLHDQFQAKISDFGLSKLLSSEQSSQFTTMRGTRGYLAPEWLTSSAISDKTDVYSFGMALLEIVSGRKNCAVRVRSHSLDVNSSAGGNSTYSSAHELIYFPLYALDMHEQGRYLELVDPRIKGRVTNEEAEKLVRVALCCVHEEPGLRPTMVSIVGMLEGEIPLGHPRIESLNFLRFYGRRFAEASMLEGSGGGSDVTLYPDANASLTSSTMSVSNACFSYISSQQVSGPR</sequence>
<dbReference type="SMART" id="SM00220">
    <property type="entry name" value="S_TKc"/>
    <property type="match status" value="1"/>
</dbReference>
<keyword evidence="5" id="KW-0808">Transferase</keyword>
<reference evidence="25 26" key="1">
    <citation type="journal article" date="2023" name="bioRxiv">
        <title>Genome report: Whole genome sequence and annotation of Penstemon davidsonii.</title>
        <authorList>
            <person name="Ostevik K.L."/>
            <person name="Alabady M."/>
            <person name="Zhang M."/>
            <person name="Rausher M.D."/>
        </authorList>
    </citation>
    <scope>NUCLEOTIDE SEQUENCE [LARGE SCALE GENOMIC DNA]</scope>
    <source>
        <strain evidence="25">DNT005</strain>
        <tissue evidence="25">Whole leaf</tissue>
    </source>
</reference>
<dbReference type="PROSITE" id="PS50011">
    <property type="entry name" value="PROTEIN_KINASE_DOM"/>
    <property type="match status" value="1"/>
</dbReference>
<evidence type="ECO:0000256" key="21">
    <source>
        <dbReference type="SAM" id="Phobius"/>
    </source>
</evidence>
<feature type="compositionally biased region" description="Basic and acidic residues" evidence="20">
    <location>
        <begin position="1"/>
        <end position="24"/>
    </location>
</feature>
<dbReference type="InterPro" id="IPR000742">
    <property type="entry name" value="EGF"/>
</dbReference>
<proteinExistence type="predicted"/>
<comment type="catalytic activity">
    <reaction evidence="17">
        <text>L-seryl-[protein] + ATP = O-phospho-L-seryl-[protein] + ADP + H(+)</text>
        <dbReference type="Rhea" id="RHEA:17989"/>
        <dbReference type="Rhea" id="RHEA-COMP:9863"/>
        <dbReference type="Rhea" id="RHEA-COMP:11604"/>
        <dbReference type="ChEBI" id="CHEBI:15378"/>
        <dbReference type="ChEBI" id="CHEBI:29999"/>
        <dbReference type="ChEBI" id="CHEBI:30616"/>
        <dbReference type="ChEBI" id="CHEBI:83421"/>
        <dbReference type="ChEBI" id="CHEBI:456216"/>
        <dbReference type="EC" id="2.7.11.1"/>
    </reaction>
</comment>
<evidence type="ECO:0000256" key="19">
    <source>
        <dbReference type="PROSITE-ProRule" id="PRU10141"/>
    </source>
</evidence>
<keyword evidence="11 21" id="KW-1133">Transmembrane helix</keyword>
<keyword evidence="12 21" id="KW-0472">Membrane</keyword>
<keyword evidence="13" id="KW-1015">Disulfide bond</keyword>
<evidence type="ECO:0000256" key="8">
    <source>
        <dbReference type="ARBA" id="ARBA00022741"/>
    </source>
</evidence>
<dbReference type="PANTHER" id="PTHR47976">
    <property type="entry name" value="G-TYPE LECTIN S-RECEPTOR-LIKE SERINE/THREONINE-PROTEIN KINASE SD2-5"/>
    <property type="match status" value="1"/>
</dbReference>
<evidence type="ECO:0000256" key="16">
    <source>
        <dbReference type="ARBA" id="ARBA00047899"/>
    </source>
</evidence>
<dbReference type="PROSITE" id="PS00108">
    <property type="entry name" value="PROTEIN_KINASE_ST"/>
    <property type="match status" value="1"/>
</dbReference>
<comment type="caution">
    <text evidence="18">Lacks conserved residue(s) required for the propagation of feature annotation.</text>
</comment>
<comment type="caution">
    <text evidence="25">The sequence shown here is derived from an EMBL/GenBank/DDBJ whole genome shotgun (WGS) entry which is preliminary data.</text>
</comment>
<keyword evidence="8 19" id="KW-0547">Nucleotide-binding</keyword>
<keyword evidence="7" id="KW-0732">Signal</keyword>
<feature type="domain" description="EGF-like" evidence="23">
    <location>
        <begin position="343"/>
        <end position="380"/>
    </location>
</feature>
<feature type="binding site" evidence="19">
    <location>
        <position position="605"/>
    </location>
    <ligand>
        <name>ATP</name>
        <dbReference type="ChEBI" id="CHEBI:30616"/>
    </ligand>
</feature>
<evidence type="ECO:0000259" key="22">
    <source>
        <dbReference type="PROSITE" id="PS50011"/>
    </source>
</evidence>
<dbReference type="EMBL" id="JAYDYQ010001087">
    <property type="protein sequence ID" value="KAK4490106.1"/>
    <property type="molecule type" value="Genomic_DNA"/>
</dbReference>
<dbReference type="InterPro" id="IPR024171">
    <property type="entry name" value="SRK-like_kinase"/>
</dbReference>
<dbReference type="CDD" id="cd14066">
    <property type="entry name" value="STKc_IRAK"/>
    <property type="match status" value="1"/>
</dbReference>
<feature type="domain" description="Protein kinase" evidence="22">
    <location>
        <begin position="576"/>
        <end position="874"/>
    </location>
</feature>
<dbReference type="InterPro" id="IPR051343">
    <property type="entry name" value="G-type_lectin_kinases/EP1-like"/>
</dbReference>
<keyword evidence="6 21" id="KW-0812">Transmembrane</keyword>
<evidence type="ECO:0000259" key="23">
    <source>
        <dbReference type="PROSITE" id="PS50026"/>
    </source>
</evidence>
<evidence type="ECO:0000256" key="7">
    <source>
        <dbReference type="ARBA" id="ARBA00022729"/>
    </source>
</evidence>
<evidence type="ECO:0000313" key="25">
    <source>
        <dbReference type="EMBL" id="KAK4490106.1"/>
    </source>
</evidence>
<dbReference type="EC" id="2.7.11.1" evidence="2"/>